<keyword evidence="1" id="KW-1133">Transmembrane helix</keyword>
<sequence>MSLKKKNITIITAIFTCLSAVLLFAGIVTYIWDIHQALMVCWRQIRDNLPWCGPEEENCTEKFRYYEASCYYSNGDLFMAVVLLLFLGGIFAIIALSCFCYSINLSNPPPKK</sequence>
<evidence type="ECO:0000256" key="1">
    <source>
        <dbReference type="SAM" id="Phobius"/>
    </source>
</evidence>
<evidence type="ECO:0000313" key="2">
    <source>
        <dbReference type="EMBL" id="CAL4063818.1"/>
    </source>
</evidence>
<feature type="transmembrane region" description="Helical" evidence="1">
    <location>
        <begin position="7"/>
        <end position="32"/>
    </location>
</feature>
<protein>
    <submittedName>
        <fullName evidence="2">Uncharacterized protein</fullName>
    </submittedName>
</protein>
<keyword evidence="3" id="KW-1185">Reference proteome</keyword>
<dbReference type="EMBL" id="CAXKWB010001280">
    <property type="protein sequence ID" value="CAL4063818.1"/>
    <property type="molecule type" value="Genomic_DNA"/>
</dbReference>
<dbReference type="Proteomes" id="UP001497623">
    <property type="component" value="Unassembled WGS sequence"/>
</dbReference>
<organism evidence="2 3">
    <name type="scientific">Meganyctiphanes norvegica</name>
    <name type="common">Northern krill</name>
    <name type="synonym">Thysanopoda norvegica</name>
    <dbReference type="NCBI Taxonomy" id="48144"/>
    <lineage>
        <taxon>Eukaryota</taxon>
        <taxon>Metazoa</taxon>
        <taxon>Ecdysozoa</taxon>
        <taxon>Arthropoda</taxon>
        <taxon>Crustacea</taxon>
        <taxon>Multicrustacea</taxon>
        <taxon>Malacostraca</taxon>
        <taxon>Eumalacostraca</taxon>
        <taxon>Eucarida</taxon>
        <taxon>Euphausiacea</taxon>
        <taxon>Euphausiidae</taxon>
        <taxon>Meganyctiphanes</taxon>
    </lineage>
</organism>
<comment type="caution">
    <text evidence="2">The sequence shown here is derived from an EMBL/GenBank/DDBJ whole genome shotgun (WGS) entry which is preliminary data.</text>
</comment>
<keyword evidence="1" id="KW-0472">Membrane</keyword>
<name>A0AAV2PRI3_MEGNR</name>
<feature type="transmembrane region" description="Helical" evidence="1">
    <location>
        <begin position="77"/>
        <end position="103"/>
    </location>
</feature>
<evidence type="ECO:0000313" key="3">
    <source>
        <dbReference type="Proteomes" id="UP001497623"/>
    </source>
</evidence>
<dbReference type="AlphaFoldDB" id="A0AAV2PRI3"/>
<accession>A0AAV2PRI3</accession>
<gene>
    <name evidence="2" type="ORF">MNOR_LOCUS3672</name>
</gene>
<proteinExistence type="predicted"/>
<keyword evidence="1" id="KW-0812">Transmembrane</keyword>
<reference evidence="2 3" key="1">
    <citation type="submission" date="2024-05" db="EMBL/GenBank/DDBJ databases">
        <authorList>
            <person name="Wallberg A."/>
        </authorList>
    </citation>
    <scope>NUCLEOTIDE SEQUENCE [LARGE SCALE GENOMIC DNA]</scope>
</reference>